<name>A0ABV5Z6V2_9GAMM</name>
<dbReference type="Proteomes" id="UP001589628">
    <property type="component" value="Unassembled WGS sequence"/>
</dbReference>
<feature type="compositionally biased region" description="Basic and acidic residues" evidence="1">
    <location>
        <begin position="20"/>
        <end position="37"/>
    </location>
</feature>
<feature type="compositionally biased region" description="Polar residues" evidence="1">
    <location>
        <begin position="71"/>
        <end position="90"/>
    </location>
</feature>
<evidence type="ECO:0000313" key="3">
    <source>
        <dbReference type="Proteomes" id="UP001589628"/>
    </source>
</evidence>
<feature type="region of interest" description="Disordered" evidence="1">
    <location>
        <begin position="1"/>
        <end position="37"/>
    </location>
</feature>
<keyword evidence="3" id="KW-1185">Reference proteome</keyword>
<protein>
    <recommendedName>
        <fullName evidence="4">Der GTPase-activating protein YihI</fullName>
    </recommendedName>
</protein>
<reference evidence="2 3" key="1">
    <citation type="submission" date="2024-09" db="EMBL/GenBank/DDBJ databases">
        <authorList>
            <person name="Sun Q."/>
            <person name="Mori K."/>
        </authorList>
    </citation>
    <scope>NUCLEOTIDE SEQUENCE [LARGE SCALE GENOMIC DNA]</scope>
    <source>
        <strain evidence="2 3">ATCC 51285</strain>
    </source>
</reference>
<sequence length="200" mass="22809">MSRDKKKRTGGAERLSPGKAKKEAKALKPVRRDANPELKKLYRDRWLARNKKVKSVYQRFVDEQDGEEDQVQLSGRSAPAASSNTPRSSRVLQNLQRLQAGKEMLKPQANVAEVEAKPQTKAQPAQPELVVEPPFPGAEKDQRLMSILKRMQQGRKVDEAELEYFDQVMAKHEDEIDWLEDEGEDDLWDAFERSGRGPKA</sequence>
<evidence type="ECO:0000313" key="2">
    <source>
        <dbReference type="EMBL" id="MFB9885006.1"/>
    </source>
</evidence>
<accession>A0ABV5Z6V2</accession>
<feature type="region of interest" description="Disordered" evidence="1">
    <location>
        <begin position="61"/>
        <end position="90"/>
    </location>
</feature>
<proteinExistence type="predicted"/>
<comment type="caution">
    <text evidence="2">The sequence shown here is derived from an EMBL/GenBank/DDBJ whole genome shotgun (WGS) entry which is preliminary data.</text>
</comment>
<feature type="region of interest" description="Disordered" evidence="1">
    <location>
        <begin position="115"/>
        <end position="137"/>
    </location>
</feature>
<evidence type="ECO:0000256" key="1">
    <source>
        <dbReference type="SAM" id="MobiDB-lite"/>
    </source>
</evidence>
<dbReference type="RefSeq" id="WP_027313368.1">
    <property type="nucleotide sequence ID" value="NZ_JBHLZN010000001.1"/>
</dbReference>
<organism evidence="2 3">
    <name type="scientific">Balneatrix alpica</name>
    <dbReference type="NCBI Taxonomy" id="75684"/>
    <lineage>
        <taxon>Bacteria</taxon>
        <taxon>Pseudomonadati</taxon>
        <taxon>Pseudomonadota</taxon>
        <taxon>Gammaproteobacteria</taxon>
        <taxon>Oceanospirillales</taxon>
        <taxon>Balneatrichaceae</taxon>
        <taxon>Balneatrix</taxon>
    </lineage>
</organism>
<gene>
    <name evidence="2" type="ORF">ACFFLH_01095</name>
</gene>
<evidence type="ECO:0008006" key="4">
    <source>
        <dbReference type="Google" id="ProtNLM"/>
    </source>
</evidence>
<dbReference type="EMBL" id="JBHLZN010000001">
    <property type="protein sequence ID" value="MFB9885006.1"/>
    <property type="molecule type" value="Genomic_DNA"/>
</dbReference>